<evidence type="ECO:0000313" key="2">
    <source>
        <dbReference type="EMBL" id="GIY97625.1"/>
    </source>
</evidence>
<gene>
    <name evidence="2" type="ORF">CEXT_198491</name>
</gene>
<dbReference type="AlphaFoldDB" id="A0AAV4XTZ1"/>
<accession>A0AAV4XTZ1</accession>
<organism evidence="2 3">
    <name type="scientific">Caerostris extrusa</name>
    <name type="common">Bark spider</name>
    <name type="synonym">Caerostris bankana</name>
    <dbReference type="NCBI Taxonomy" id="172846"/>
    <lineage>
        <taxon>Eukaryota</taxon>
        <taxon>Metazoa</taxon>
        <taxon>Ecdysozoa</taxon>
        <taxon>Arthropoda</taxon>
        <taxon>Chelicerata</taxon>
        <taxon>Arachnida</taxon>
        <taxon>Araneae</taxon>
        <taxon>Araneomorphae</taxon>
        <taxon>Entelegynae</taxon>
        <taxon>Araneoidea</taxon>
        <taxon>Araneidae</taxon>
        <taxon>Caerostris</taxon>
    </lineage>
</organism>
<feature type="region of interest" description="Disordered" evidence="1">
    <location>
        <begin position="70"/>
        <end position="92"/>
    </location>
</feature>
<reference evidence="2 3" key="1">
    <citation type="submission" date="2021-06" db="EMBL/GenBank/DDBJ databases">
        <title>Caerostris extrusa draft genome.</title>
        <authorList>
            <person name="Kono N."/>
            <person name="Arakawa K."/>
        </authorList>
    </citation>
    <scope>NUCLEOTIDE SEQUENCE [LARGE SCALE GENOMIC DNA]</scope>
</reference>
<name>A0AAV4XTZ1_CAEEX</name>
<dbReference type="Proteomes" id="UP001054945">
    <property type="component" value="Unassembled WGS sequence"/>
</dbReference>
<proteinExistence type="predicted"/>
<keyword evidence="3" id="KW-1185">Reference proteome</keyword>
<evidence type="ECO:0000313" key="3">
    <source>
        <dbReference type="Proteomes" id="UP001054945"/>
    </source>
</evidence>
<sequence>MHALIWFSLQYRHANLHNGVLQCHRLVACSLQLVHPFHASNDTWASFMQSKPESTSLEFAFNQYHSKVRNPRWQADKPSNPFVGKAQEPALS</sequence>
<dbReference type="EMBL" id="BPLR01018191">
    <property type="protein sequence ID" value="GIY97625.1"/>
    <property type="molecule type" value="Genomic_DNA"/>
</dbReference>
<comment type="caution">
    <text evidence="2">The sequence shown here is derived from an EMBL/GenBank/DDBJ whole genome shotgun (WGS) entry which is preliminary data.</text>
</comment>
<evidence type="ECO:0000256" key="1">
    <source>
        <dbReference type="SAM" id="MobiDB-lite"/>
    </source>
</evidence>
<protein>
    <submittedName>
        <fullName evidence="2">Uncharacterized protein</fullName>
    </submittedName>
</protein>